<dbReference type="EMBL" id="AP022577">
    <property type="protein sequence ID" value="BBX83985.1"/>
    <property type="molecule type" value="Genomic_DNA"/>
</dbReference>
<organism evidence="3 4">
    <name type="scientific">Mycolicibacterium aubagnense</name>
    <dbReference type="NCBI Taxonomy" id="319707"/>
    <lineage>
        <taxon>Bacteria</taxon>
        <taxon>Bacillati</taxon>
        <taxon>Actinomycetota</taxon>
        <taxon>Actinomycetes</taxon>
        <taxon>Mycobacteriales</taxon>
        <taxon>Mycobacteriaceae</taxon>
        <taxon>Mycolicibacterium</taxon>
    </lineage>
</organism>
<dbReference type="InterPro" id="IPR050261">
    <property type="entry name" value="FrsA_esterase"/>
</dbReference>
<dbReference type="InterPro" id="IPR029058">
    <property type="entry name" value="AB_hydrolase_fold"/>
</dbReference>
<keyword evidence="2" id="KW-0378">Hydrolase</keyword>
<evidence type="ECO:0000313" key="4">
    <source>
        <dbReference type="Proteomes" id="UP000465609"/>
    </source>
</evidence>
<proteinExistence type="inferred from homology"/>
<dbReference type="Pfam" id="PF06500">
    <property type="entry name" value="FrsA-like"/>
    <property type="match status" value="1"/>
</dbReference>
<evidence type="ECO:0000256" key="2">
    <source>
        <dbReference type="ARBA" id="ARBA00022801"/>
    </source>
</evidence>
<sequence>MAPSTELARRAFVTACAVTRTTERAAHRFGVAPFLPRLHADRITHLGGIPEAEFARQLADCRSFEDARWTGHWQRYAGEHLARADEALARLGAPSTAQLLDETATPDIATLGQTLAPAVTLLADRGTVADPAAVARFCAAHPESADPAHALDGLIKAMVYELAAAWPGWSPLRLQAYGRSRKLGEVLLTALAPAMDLTIETVQIPVSGPDIVRGYLVFPTGSGPVPTVLVTNGLEGTLEEVLFPLLAQRDSGFGTFTMEMPGTYSYADVMSPSSESVYSEVIDHLTKHPRVDADRIGMMGFSFGGYWSTRMAATDPRLKVAVSNGALTDRSFRVSGSFGTPEIIVSTLRSTIGAASMADMARKLAKYSLAQHYRKINIPLLVVNGSHDTLISTQDSIDLAIGAPQGQLVLYDGDDHCAMGHSEQWSELSTRFLREHLLAGDTVEAVLR</sequence>
<protein>
    <recommendedName>
        <fullName evidence="5">Alpha/beta hydrolase</fullName>
    </recommendedName>
</protein>
<gene>
    <name evidence="3" type="ORF">MAUB_18580</name>
</gene>
<dbReference type="Proteomes" id="UP000465609">
    <property type="component" value="Chromosome"/>
</dbReference>
<dbReference type="Gene3D" id="3.40.50.1820">
    <property type="entry name" value="alpha/beta hydrolase"/>
    <property type="match status" value="1"/>
</dbReference>
<dbReference type="RefSeq" id="WP_138231897.1">
    <property type="nucleotide sequence ID" value="NZ_AP022577.1"/>
</dbReference>
<evidence type="ECO:0000313" key="3">
    <source>
        <dbReference type="EMBL" id="BBX83985.1"/>
    </source>
</evidence>
<accession>A0ABN5YSL5</accession>
<evidence type="ECO:0008006" key="5">
    <source>
        <dbReference type="Google" id="ProtNLM"/>
    </source>
</evidence>
<dbReference type="PANTHER" id="PTHR22946">
    <property type="entry name" value="DIENELACTONE HYDROLASE DOMAIN-CONTAINING PROTEIN-RELATED"/>
    <property type="match status" value="1"/>
</dbReference>
<name>A0ABN5YSL5_9MYCO</name>
<reference evidence="3 4" key="1">
    <citation type="journal article" date="2019" name="Emerg. Microbes Infect.">
        <title>Comprehensive subspecies identification of 175 nontuberculous mycobacteria species based on 7547 genomic profiles.</title>
        <authorList>
            <person name="Matsumoto Y."/>
            <person name="Kinjo T."/>
            <person name="Motooka D."/>
            <person name="Nabeya D."/>
            <person name="Jung N."/>
            <person name="Uechi K."/>
            <person name="Horii T."/>
            <person name="Iida T."/>
            <person name="Fujita J."/>
            <person name="Nakamura S."/>
        </authorList>
    </citation>
    <scope>NUCLEOTIDE SEQUENCE [LARGE SCALE GENOMIC DNA]</scope>
    <source>
        <strain evidence="3 4">JCM 15296</strain>
    </source>
</reference>
<evidence type="ECO:0000256" key="1">
    <source>
        <dbReference type="ARBA" id="ARBA00008645"/>
    </source>
</evidence>
<dbReference type="SUPFAM" id="SSF53474">
    <property type="entry name" value="alpha/beta-Hydrolases"/>
    <property type="match status" value="1"/>
</dbReference>
<dbReference type="PANTHER" id="PTHR22946:SF12">
    <property type="entry name" value="CONIDIAL PIGMENT BIOSYNTHESIS PROTEIN AYG1 (AFU_ORTHOLOGUE AFUA_2G17550)"/>
    <property type="match status" value="1"/>
</dbReference>
<dbReference type="InterPro" id="IPR010520">
    <property type="entry name" value="FrsA-like"/>
</dbReference>
<keyword evidence="4" id="KW-1185">Reference proteome</keyword>
<comment type="similarity">
    <text evidence="1">Belongs to the AB hydrolase superfamily.</text>
</comment>